<dbReference type="AlphaFoldDB" id="A0A3N6V076"/>
<gene>
    <name evidence="2" type="ORF">EB241_09585</name>
</gene>
<name>A0A3N6V076_9GAMM</name>
<keyword evidence="3" id="KW-1185">Reference proteome</keyword>
<evidence type="ECO:0000313" key="3">
    <source>
        <dbReference type="Proteomes" id="UP000279457"/>
    </source>
</evidence>
<evidence type="ECO:0000256" key="1">
    <source>
        <dbReference type="SAM" id="Phobius"/>
    </source>
</evidence>
<comment type="caution">
    <text evidence="2">The sequence shown here is derived from an EMBL/GenBank/DDBJ whole genome shotgun (WGS) entry which is preliminary data.</text>
</comment>
<keyword evidence="1" id="KW-0812">Transmembrane</keyword>
<evidence type="ECO:0000313" key="2">
    <source>
        <dbReference type="EMBL" id="RQM38465.1"/>
    </source>
</evidence>
<dbReference type="EMBL" id="RHHM01000006">
    <property type="protein sequence ID" value="RQM38465.1"/>
    <property type="molecule type" value="Genomic_DNA"/>
</dbReference>
<organism evidence="2 3">
    <name type="scientific">Erwinia psidii</name>
    <dbReference type="NCBI Taxonomy" id="69224"/>
    <lineage>
        <taxon>Bacteria</taxon>
        <taxon>Pseudomonadati</taxon>
        <taxon>Pseudomonadota</taxon>
        <taxon>Gammaproteobacteria</taxon>
        <taxon>Enterobacterales</taxon>
        <taxon>Erwiniaceae</taxon>
        <taxon>Erwinia</taxon>
    </lineage>
</organism>
<proteinExistence type="predicted"/>
<keyword evidence="1" id="KW-0472">Membrane</keyword>
<protein>
    <submittedName>
        <fullName evidence="2">Uncharacterized protein</fullName>
    </submittedName>
</protein>
<accession>A0A3N6V076</accession>
<sequence>MPSAKKRKRHRCFTHDVKSPKTFRTLIIFAVKDLIDRFAYRGLLFPTSICWWVPLWLFLRWMIQAICLKSHIPYMELR</sequence>
<reference evidence="2 3" key="1">
    <citation type="submission" date="2018-10" db="EMBL/GenBank/DDBJ databases">
        <title>Draft genome sequence for the type isolate of Erwinia psidii, agent causal of bacterial blight in guava (Psidium guajava) and wilt and die-back of Eucalyptus spp.</title>
        <authorList>
            <person name="Hermenegildo P.S."/>
            <person name="Santos S.A."/>
            <person name="Guimaraes L.M.S."/>
            <person name="Vidigal P.M.P."/>
            <person name="Pereira I.C."/>
            <person name="Badel J.L."/>
            <person name="Alfenas-Zerbini P."/>
            <person name="Ferreira M.A.S.V."/>
            <person name="Alfenas A.C."/>
        </authorList>
    </citation>
    <scope>NUCLEOTIDE SEQUENCE [LARGE SCALE GENOMIC DNA]</scope>
    <source>
        <strain evidence="2 3">IBSBF 435</strain>
    </source>
</reference>
<keyword evidence="1" id="KW-1133">Transmembrane helix</keyword>
<feature type="transmembrane region" description="Helical" evidence="1">
    <location>
        <begin position="42"/>
        <end position="63"/>
    </location>
</feature>
<dbReference type="Proteomes" id="UP000279457">
    <property type="component" value="Unassembled WGS sequence"/>
</dbReference>